<sequence length="205" mass="22164">MTTVAPGATVADDLPAGTWTGAETEAETGAVAGAEEVLLLVRARTGDEGAFRALWDTAQRQAFGLCHQLTGNRADALDALQETQFAAWRGLAAFEGRSSFRSWVMVIARNAAYTVVRRRCPAGVVFAEVDETSAVTEPFEDSVARLADLRRAMAALPPSQRQVLLLWAGGLTYEQVAVSLGVPLNTVRVWIHRGRRRLRAGLSEN</sequence>
<evidence type="ECO:0000313" key="7">
    <source>
        <dbReference type="EMBL" id="GAA3030468.1"/>
    </source>
</evidence>
<dbReference type="NCBIfam" id="TIGR02937">
    <property type="entry name" value="sigma70-ECF"/>
    <property type="match status" value="1"/>
</dbReference>
<dbReference type="Gene3D" id="1.10.10.10">
    <property type="entry name" value="Winged helix-like DNA-binding domain superfamily/Winged helix DNA-binding domain"/>
    <property type="match status" value="1"/>
</dbReference>
<evidence type="ECO:0000256" key="3">
    <source>
        <dbReference type="ARBA" id="ARBA00023082"/>
    </source>
</evidence>
<accession>A0ABP6L7I2</accession>
<dbReference type="PANTHER" id="PTHR43133:SF25">
    <property type="entry name" value="RNA POLYMERASE SIGMA FACTOR RFAY-RELATED"/>
    <property type="match status" value="1"/>
</dbReference>
<protein>
    <submittedName>
        <fullName evidence="7">Sigma-70 family RNA polymerase sigma factor</fullName>
    </submittedName>
</protein>
<evidence type="ECO:0000259" key="6">
    <source>
        <dbReference type="Pfam" id="PF08281"/>
    </source>
</evidence>
<dbReference type="InterPro" id="IPR013324">
    <property type="entry name" value="RNA_pol_sigma_r3/r4-like"/>
</dbReference>
<dbReference type="Pfam" id="PF08281">
    <property type="entry name" value="Sigma70_r4_2"/>
    <property type="match status" value="1"/>
</dbReference>
<keyword evidence="2" id="KW-0805">Transcription regulation</keyword>
<evidence type="ECO:0000256" key="4">
    <source>
        <dbReference type="ARBA" id="ARBA00023163"/>
    </source>
</evidence>
<evidence type="ECO:0000256" key="1">
    <source>
        <dbReference type="ARBA" id="ARBA00010641"/>
    </source>
</evidence>
<dbReference type="Pfam" id="PF04542">
    <property type="entry name" value="Sigma70_r2"/>
    <property type="match status" value="1"/>
</dbReference>
<dbReference type="RefSeq" id="WP_344903244.1">
    <property type="nucleotide sequence ID" value="NZ_BAAAWD010000019.1"/>
</dbReference>
<dbReference type="InterPro" id="IPR007627">
    <property type="entry name" value="RNA_pol_sigma70_r2"/>
</dbReference>
<keyword evidence="4" id="KW-0804">Transcription</keyword>
<evidence type="ECO:0000313" key="8">
    <source>
        <dbReference type="Proteomes" id="UP001499930"/>
    </source>
</evidence>
<feature type="domain" description="RNA polymerase sigma-70 region 2" evidence="5">
    <location>
        <begin position="56"/>
        <end position="119"/>
    </location>
</feature>
<dbReference type="InterPro" id="IPR014284">
    <property type="entry name" value="RNA_pol_sigma-70_dom"/>
</dbReference>
<dbReference type="InterPro" id="IPR013249">
    <property type="entry name" value="RNA_pol_sigma70_r4_t2"/>
</dbReference>
<feature type="domain" description="RNA polymerase sigma factor 70 region 4 type 2" evidence="6">
    <location>
        <begin position="148"/>
        <end position="198"/>
    </location>
</feature>
<dbReference type="EMBL" id="BAAAWD010000019">
    <property type="protein sequence ID" value="GAA3030468.1"/>
    <property type="molecule type" value="Genomic_DNA"/>
</dbReference>
<comment type="caution">
    <text evidence="7">The sequence shown here is derived from an EMBL/GenBank/DDBJ whole genome shotgun (WGS) entry which is preliminary data.</text>
</comment>
<dbReference type="CDD" id="cd06171">
    <property type="entry name" value="Sigma70_r4"/>
    <property type="match status" value="1"/>
</dbReference>
<organism evidence="7 8">
    <name type="scientific">Streptosporangium longisporum</name>
    <dbReference type="NCBI Taxonomy" id="46187"/>
    <lineage>
        <taxon>Bacteria</taxon>
        <taxon>Bacillati</taxon>
        <taxon>Actinomycetota</taxon>
        <taxon>Actinomycetes</taxon>
        <taxon>Streptosporangiales</taxon>
        <taxon>Streptosporangiaceae</taxon>
        <taxon>Streptosporangium</taxon>
    </lineage>
</organism>
<dbReference type="SUPFAM" id="SSF88946">
    <property type="entry name" value="Sigma2 domain of RNA polymerase sigma factors"/>
    <property type="match status" value="1"/>
</dbReference>
<keyword evidence="8" id="KW-1185">Reference proteome</keyword>
<evidence type="ECO:0000259" key="5">
    <source>
        <dbReference type="Pfam" id="PF04542"/>
    </source>
</evidence>
<evidence type="ECO:0000256" key="2">
    <source>
        <dbReference type="ARBA" id="ARBA00023015"/>
    </source>
</evidence>
<dbReference type="InterPro" id="IPR013325">
    <property type="entry name" value="RNA_pol_sigma_r2"/>
</dbReference>
<dbReference type="Gene3D" id="1.10.1740.10">
    <property type="match status" value="1"/>
</dbReference>
<gene>
    <name evidence="7" type="ORF">GCM10017559_66500</name>
</gene>
<comment type="similarity">
    <text evidence="1">Belongs to the sigma-70 factor family. ECF subfamily.</text>
</comment>
<dbReference type="Proteomes" id="UP001499930">
    <property type="component" value="Unassembled WGS sequence"/>
</dbReference>
<proteinExistence type="inferred from homology"/>
<dbReference type="SUPFAM" id="SSF88659">
    <property type="entry name" value="Sigma3 and sigma4 domains of RNA polymerase sigma factors"/>
    <property type="match status" value="1"/>
</dbReference>
<dbReference type="PANTHER" id="PTHR43133">
    <property type="entry name" value="RNA POLYMERASE ECF-TYPE SIGMA FACTO"/>
    <property type="match status" value="1"/>
</dbReference>
<dbReference type="InterPro" id="IPR039425">
    <property type="entry name" value="RNA_pol_sigma-70-like"/>
</dbReference>
<keyword evidence="3" id="KW-0731">Sigma factor</keyword>
<reference evidence="8" key="1">
    <citation type="journal article" date="2019" name="Int. J. Syst. Evol. Microbiol.">
        <title>The Global Catalogue of Microorganisms (GCM) 10K type strain sequencing project: providing services to taxonomists for standard genome sequencing and annotation.</title>
        <authorList>
            <consortium name="The Broad Institute Genomics Platform"/>
            <consortium name="The Broad Institute Genome Sequencing Center for Infectious Disease"/>
            <person name="Wu L."/>
            <person name="Ma J."/>
        </authorList>
    </citation>
    <scope>NUCLEOTIDE SEQUENCE [LARGE SCALE GENOMIC DNA]</scope>
    <source>
        <strain evidence="8">JCM 3106</strain>
    </source>
</reference>
<dbReference type="InterPro" id="IPR036388">
    <property type="entry name" value="WH-like_DNA-bd_sf"/>
</dbReference>
<name>A0ABP6L7I2_9ACTN</name>